<keyword evidence="1" id="KW-0732">Signal</keyword>
<evidence type="ECO:0008006" key="4">
    <source>
        <dbReference type="Google" id="ProtNLM"/>
    </source>
</evidence>
<gene>
    <name evidence="2" type="ORF">H1R20_g6226</name>
</gene>
<feature type="signal peptide" evidence="1">
    <location>
        <begin position="1"/>
        <end position="22"/>
    </location>
</feature>
<proteinExistence type="predicted"/>
<feature type="non-terminal residue" evidence="2">
    <location>
        <position position="199"/>
    </location>
</feature>
<reference evidence="2" key="1">
    <citation type="submission" date="2022-06" db="EMBL/GenBank/DDBJ databases">
        <title>Genome Sequence of Candolleomyces eurysporus.</title>
        <authorList>
            <person name="Buettner E."/>
        </authorList>
    </citation>
    <scope>NUCLEOTIDE SEQUENCE</scope>
    <source>
        <strain evidence="2">VTCC 930004</strain>
    </source>
</reference>
<evidence type="ECO:0000256" key="1">
    <source>
        <dbReference type="SAM" id="SignalP"/>
    </source>
</evidence>
<comment type="caution">
    <text evidence="2">The sequence shown here is derived from an EMBL/GenBank/DDBJ whole genome shotgun (WGS) entry which is preliminary data.</text>
</comment>
<dbReference type="EMBL" id="JANBPK010000817">
    <property type="protein sequence ID" value="KAJ2930860.1"/>
    <property type="molecule type" value="Genomic_DNA"/>
</dbReference>
<dbReference type="Proteomes" id="UP001140091">
    <property type="component" value="Unassembled WGS sequence"/>
</dbReference>
<accession>A0A9W8MG89</accession>
<dbReference type="AlphaFoldDB" id="A0A9W8MG89"/>
<keyword evidence="3" id="KW-1185">Reference proteome</keyword>
<feature type="chain" id="PRO_5040729835" description="RxLR effector protein" evidence="1">
    <location>
        <begin position="23"/>
        <end position="199"/>
    </location>
</feature>
<organism evidence="2 3">
    <name type="scientific">Candolleomyces eurysporus</name>
    <dbReference type="NCBI Taxonomy" id="2828524"/>
    <lineage>
        <taxon>Eukaryota</taxon>
        <taxon>Fungi</taxon>
        <taxon>Dikarya</taxon>
        <taxon>Basidiomycota</taxon>
        <taxon>Agaricomycotina</taxon>
        <taxon>Agaricomycetes</taxon>
        <taxon>Agaricomycetidae</taxon>
        <taxon>Agaricales</taxon>
        <taxon>Agaricineae</taxon>
        <taxon>Psathyrellaceae</taxon>
        <taxon>Candolleomyces</taxon>
    </lineage>
</organism>
<evidence type="ECO:0000313" key="3">
    <source>
        <dbReference type="Proteomes" id="UP001140091"/>
    </source>
</evidence>
<sequence>MVQLTTVATATVAVILAASAYAAPVANVEGTNIDISARRDLDNVEDLEARFFRKIARKIFGRDLSSVETELEARDSEELEARFFRRIARKIFGREFDELDEVEARDLQDGEELEARHEHNNHHHLHEQVKRALEEMSDEELQARAPFFRRIARKIFGRDLSEDELEARAPLFFLGKVAKKILGREFEDSIAARSLEELD</sequence>
<name>A0A9W8MG89_9AGAR</name>
<dbReference type="OrthoDB" id="5150177at2759"/>
<protein>
    <recommendedName>
        <fullName evidence="4">RxLR effector protein</fullName>
    </recommendedName>
</protein>
<evidence type="ECO:0000313" key="2">
    <source>
        <dbReference type="EMBL" id="KAJ2930860.1"/>
    </source>
</evidence>